<dbReference type="InterPro" id="IPR000626">
    <property type="entry name" value="Ubiquitin-like_dom"/>
</dbReference>
<evidence type="ECO:0000256" key="3">
    <source>
        <dbReference type="ARBA" id="ARBA00022553"/>
    </source>
</evidence>
<dbReference type="FunFam" id="3.10.20.90:FF:000108">
    <property type="entry name" value="Elongin-B"/>
    <property type="match status" value="1"/>
</dbReference>
<evidence type="ECO:0000256" key="17">
    <source>
        <dbReference type="SAM" id="MobiDB-lite"/>
    </source>
</evidence>
<keyword evidence="7" id="KW-0804">Transcription</keyword>
<dbReference type="STRING" id="307972.A0A2G8JRE4"/>
<dbReference type="PANTHER" id="PTHR13248:SF4">
    <property type="entry name" value="ELONGIN B"/>
    <property type="match status" value="1"/>
</dbReference>
<dbReference type="GO" id="GO:0070449">
    <property type="term" value="C:elongin complex"/>
    <property type="evidence" value="ECO:0007669"/>
    <property type="project" value="InterPro"/>
</dbReference>
<dbReference type="GO" id="GO:0006368">
    <property type="term" value="P:transcription elongation by RNA polymerase II"/>
    <property type="evidence" value="ECO:0007669"/>
    <property type="project" value="InterPro"/>
</dbReference>
<keyword evidence="19" id="KW-0251">Elongation factor</keyword>
<evidence type="ECO:0000256" key="6">
    <source>
        <dbReference type="ARBA" id="ARBA00023015"/>
    </source>
</evidence>
<organism evidence="19 20">
    <name type="scientific">Stichopus japonicus</name>
    <name type="common">Sea cucumber</name>
    <dbReference type="NCBI Taxonomy" id="307972"/>
    <lineage>
        <taxon>Eukaryota</taxon>
        <taxon>Metazoa</taxon>
        <taxon>Echinodermata</taxon>
        <taxon>Eleutherozoa</taxon>
        <taxon>Echinozoa</taxon>
        <taxon>Holothuroidea</taxon>
        <taxon>Aspidochirotacea</taxon>
        <taxon>Aspidochirotida</taxon>
        <taxon>Stichopodidae</taxon>
        <taxon>Apostichopus</taxon>
    </lineage>
</organism>
<comment type="subcellular location">
    <subcellularLocation>
        <location evidence="1">Nucleus</location>
    </subcellularLocation>
</comment>
<comment type="caution">
    <text evidence="19">The sequence shown here is derived from an EMBL/GenBank/DDBJ whole genome shotgun (WGS) entry which is preliminary data.</text>
</comment>
<keyword evidence="20" id="KW-1185">Reference proteome</keyword>
<dbReference type="InterPro" id="IPR029071">
    <property type="entry name" value="Ubiquitin-like_domsf"/>
</dbReference>
<dbReference type="GO" id="GO:0003746">
    <property type="term" value="F:translation elongation factor activity"/>
    <property type="evidence" value="ECO:0007669"/>
    <property type="project" value="UniProtKB-KW"/>
</dbReference>
<evidence type="ECO:0000256" key="11">
    <source>
        <dbReference type="ARBA" id="ARBA00074516"/>
    </source>
</evidence>
<keyword evidence="8" id="KW-0539">Nucleus</keyword>
<dbReference type="SUPFAM" id="SSF54236">
    <property type="entry name" value="Ubiquitin-like"/>
    <property type="match status" value="1"/>
</dbReference>
<evidence type="ECO:0000256" key="9">
    <source>
        <dbReference type="ARBA" id="ARBA00054216"/>
    </source>
</evidence>
<feature type="domain" description="Ubiquitin-like" evidence="18">
    <location>
        <begin position="1"/>
        <end position="60"/>
    </location>
</feature>
<gene>
    <name evidence="19" type="ORF">BSL78_24816</name>
</gene>
<evidence type="ECO:0000256" key="15">
    <source>
        <dbReference type="ARBA" id="ARBA00083653"/>
    </source>
</evidence>
<comment type="similarity">
    <text evidence="10">Belongs to the Elongin B family.</text>
</comment>
<comment type="pathway">
    <text evidence="2">Protein modification; protein ubiquitination.</text>
</comment>
<dbReference type="Pfam" id="PF00240">
    <property type="entry name" value="ubiquitin"/>
    <property type="match status" value="1"/>
</dbReference>
<evidence type="ECO:0000256" key="14">
    <source>
        <dbReference type="ARBA" id="ARBA00081013"/>
    </source>
</evidence>
<evidence type="ECO:0000256" key="7">
    <source>
        <dbReference type="ARBA" id="ARBA00023163"/>
    </source>
</evidence>
<dbReference type="InterPro" id="IPR039049">
    <property type="entry name" value="ELOB"/>
</dbReference>
<keyword evidence="3" id="KW-0597">Phosphoprotein</keyword>
<evidence type="ECO:0000256" key="4">
    <source>
        <dbReference type="ARBA" id="ARBA00022786"/>
    </source>
</evidence>
<comment type="subunit">
    <text evidence="16">Heterotrimer of an A (ELOA, ELOA2 or ELOA3P), ELOB and ELOC subunit. The elongin BC complex interacts with EPOP; leading to recruit the elongin BC complex to Polycomb group (PcG) target genes, thereby restricting excessive activity of the PRC2/EED-EZH2 complex. Component of multiple cullin-RING E3 ubiquitin-protein ligase complexes composed of Elongin BC (ELOB and ELOC), a cullin (either CUL2 or CUL5), a catalytic subunit (either RBX1 or RNF7/RBX2), as well as a substrate adapter protein that can be either ASB2, ASB9, ASB11, KLHDC2, KLHDC3, KLHDC10, APPBP2, FEM1A, FEM1B, FEM1C, LRR1, PCMTD1, SOCS1, SOCS2, SOCS5, SPSB1, SPSB3, ELOA, VHL, WSB1 or RAB40C. As part of the Elongin BC E3 ubiquitin ligase complex; interacts with NRBP1. May also interact with DCUN1D1, DCUN1D2, DCUN1D3 and DCUN1D5. May form oligomers as a KLHDC2/KLHDC3-ELOB-ELOC complex; this interaction is autoinhibitory for the E3 ligase complex as the substrate-binding site of KLHDC2/KLHDC3 is blocked in the oligomer.</text>
</comment>
<evidence type="ECO:0000256" key="2">
    <source>
        <dbReference type="ARBA" id="ARBA00004906"/>
    </source>
</evidence>
<dbReference type="EMBL" id="MRZV01001370">
    <property type="protein sequence ID" value="PIK38342.1"/>
    <property type="molecule type" value="Genomic_DNA"/>
</dbReference>
<evidence type="ECO:0000256" key="8">
    <source>
        <dbReference type="ARBA" id="ARBA00023242"/>
    </source>
</evidence>
<evidence type="ECO:0000256" key="10">
    <source>
        <dbReference type="ARBA" id="ARBA00060803"/>
    </source>
</evidence>
<dbReference type="Proteomes" id="UP000230750">
    <property type="component" value="Unassembled WGS sequence"/>
</dbReference>
<evidence type="ECO:0000256" key="12">
    <source>
        <dbReference type="ARBA" id="ARBA00076690"/>
    </source>
</evidence>
<evidence type="ECO:0000256" key="13">
    <source>
        <dbReference type="ARBA" id="ARBA00080438"/>
    </source>
</evidence>
<accession>A0A2G8JRE4</accession>
<keyword evidence="4" id="KW-0833">Ubl conjugation pathway</keyword>
<protein>
    <recommendedName>
        <fullName evidence="11">Elongin-B</fullName>
    </recommendedName>
    <alternativeName>
        <fullName evidence="14">Elongin 18 kDa subunit</fullName>
    </alternativeName>
    <alternativeName>
        <fullName evidence="12">RNA polymerase II transcription factor SIII subunit B</fullName>
    </alternativeName>
    <alternativeName>
        <fullName evidence="15">SIII p18</fullName>
    </alternativeName>
    <alternativeName>
        <fullName evidence="13">Transcription elongation factor B polypeptide 2</fullName>
    </alternativeName>
</protein>
<comment type="function">
    <text evidence="9">SIII, also known as elongin, is a general transcription elongation factor that increases the RNA polymerase II transcription elongation past template-encoded arresting sites. Subunit A is transcriptionally active and its transcription activity is strongly enhanced by binding to the dimeric complex of the SIII regulatory subunits B and C (elongin BC complex). In embryonic stem cells, the elongin BC complex is recruited by EPOP to Polycomb group (PcG) target genes in order generate genomic region that display both active and repressive chromatin properties, an important feature of pluripotent stem cells.</text>
</comment>
<dbReference type="CDD" id="cd01788">
    <property type="entry name" value="Ubl_ElonginB"/>
    <property type="match status" value="1"/>
</dbReference>
<evidence type="ECO:0000259" key="18">
    <source>
        <dbReference type="PROSITE" id="PS50053"/>
    </source>
</evidence>
<dbReference type="OrthoDB" id="7537057at2759"/>
<dbReference type="Gene3D" id="3.10.20.90">
    <property type="entry name" value="Phosphatidylinositol 3-kinase Catalytic Subunit, Chain A, domain 1"/>
    <property type="match status" value="1"/>
</dbReference>
<evidence type="ECO:0000313" key="20">
    <source>
        <dbReference type="Proteomes" id="UP000230750"/>
    </source>
</evidence>
<evidence type="ECO:0000256" key="1">
    <source>
        <dbReference type="ARBA" id="ARBA00004123"/>
    </source>
</evidence>
<reference evidence="19 20" key="1">
    <citation type="journal article" date="2017" name="PLoS Biol.">
        <title>The sea cucumber genome provides insights into morphological evolution and visceral regeneration.</title>
        <authorList>
            <person name="Zhang X."/>
            <person name="Sun L."/>
            <person name="Yuan J."/>
            <person name="Sun Y."/>
            <person name="Gao Y."/>
            <person name="Zhang L."/>
            <person name="Li S."/>
            <person name="Dai H."/>
            <person name="Hamel J.F."/>
            <person name="Liu C."/>
            <person name="Yu Y."/>
            <person name="Liu S."/>
            <person name="Lin W."/>
            <person name="Guo K."/>
            <person name="Jin S."/>
            <person name="Xu P."/>
            <person name="Storey K.B."/>
            <person name="Huan P."/>
            <person name="Zhang T."/>
            <person name="Zhou Y."/>
            <person name="Zhang J."/>
            <person name="Lin C."/>
            <person name="Li X."/>
            <person name="Xing L."/>
            <person name="Huo D."/>
            <person name="Sun M."/>
            <person name="Wang L."/>
            <person name="Mercier A."/>
            <person name="Li F."/>
            <person name="Yang H."/>
            <person name="Xiang J."/>
        </authorList>
    </citation>
    <scope>NUCLEOTIDE SEQUENCE [LARGE SCALE GENOMIC DNA]</scope>
    <source>
        <strain evidence="19">Shaxun</strain>
        <tissue evidence="19">Muscle</tissue>
    </source>
</reference>
<keyword evidence="5" id="KW-0007">Acetylation</keyword>
<evidence type="ECO:0000256" key="16">
    <source>
        <dbReference type="ARBA" id="ARBA00093515"/>
    </source>
</evidence>
<evidence type="ECO:0000313" key="19">
    <source>
        <dbReference type="EMBL" id="PIK38342.1"/>
    </source>
</evidence>
<dbReference type="GO" id="GO:0030891">
    <property type="term" value="C:VCB complex"/>
    <property type="evidence" value="ECO:0007669"/>
    <property type="project" value="InterPro"/>
</dbReference>
<proteinExistence type="inferred from homology"/>
<keyword evidence="19" id="KW-0648">Protein biosynthesis</keyword>
<dbReference type="PANTHER" id="PTHR13248">
    <property type="entry name" value="TRANSCRIPTION ELONGATION FACTOR B POLYPEPTIDE 2"/>
    <property type="match status" value="1"/>
</dbReference>
<feature type="region of interest" description="Disordered" evidence="17">
    <location>
        <begin position="90"/>
        <end position="116"/>
    </location>
</feature>
<dbReference type="AlphaFoldDB" id="A0A2G8JRE4"/>
<sequence>MIQREKTTIFTDAKESNTVYDLKKIIEGITKKAPEDQKLFKDGEVLEDTKTLADSGLTSNKAKAQDPATLGLSFRVEDTDDFEELNVVPYSNPPELPDVMKQSDTSVANPAEQPVP</sequence>
<dbReference type="PROSITE" id="PS50053">
    <property type="entry name" value="UBIQUITIN_2"/>
    <property type="match status" value="1"/>
</dbReference>
<keyword evidence="6" id="KW-0805">Transcription regulation</keyword>
<evidence type="ECO:0000256" key="5">
    <source>
        <dbReference type="ARBA" id="ARBA00022990"/>
    </source>
</evidence>
<name>A0A2G8JRE4_STIJA</name>